<feature type="transmembrane region" description="Helical" evidence="1">
    <location>
        <begin position="95"/>
        <end position="120"/>
    </location>
</feature>
<feature type="transmembrane region" description="Helical" evidence="1">
    <location>
        <begin position="57"/>
        <end position="75"/>
    </location>
</feature>
<reference evidence="3" key="1">
    <citation type="submission" date="2017-12" db="EMBL/GenBank/DDBJ databases">
        <title>Draft genome sequence of Telmatospirillum siberiense 26-4b1T, an acidotolerant peatland alphaproteobacterium potentially involved in sulfur cycling.</title>
        <authorList>
            <person name="Hausmann B."/>
            <person name="Pjevac P."/>
            <person name="Schreck K."/>
            <person name="Herbold C.W."/>
            <person name="Daims H."/>
            <person name="Wagner M."/>
            <person name="Pester M."/>
            <person name="Loy A."/>
        </authorList>
    </citation>
    <scope>NUCLEOTIDE SEQUENCE [LARGE SCALE GENOMIC DNA]</scope>
    <source>
        <strain evidence="3">26-4b1</strain>
    </source>
</reference>
<feature type="transmembrane region" description="Helical" evidence="1">
    <location>
        <begin position="140"/>
        <end position="168"/>
    </location>
</feature>
<dbReference type="EMBL" id="PIUM01000001">
    <property type="protein sequence ID" value="PKU26515.1"/>
    <property type="molecule type" value="Genomic_DNA"/>
</dbReference>
<keyword evidence="1" id="KW-1133">Transmembrane helix</keyword>
<keyword evidence="1" id="KW-0472">Membrane</keyword>
<name>A0A2N3Q1I6_9PROT</name>
<proteinExistence type="predicted"/>
<organism evidence="2 3">
    <name type="scientific">Telmatospirillum siberiense</name>
    <dbReference type="NCBI Taxonomy" id="382514"/>
    <lineage>
        <taxon>Bacteria</taxon>
        <taxon>Pseudomonadati</taxon>
        <taxon>Pseudomonadota</taxon>
        <taxon>Alphaproteobacteria</taxon>
        <taxon>Rhodospirillales</taxon>
        <taxon>Rhodospirillaceae</taxon>
        <taxon>Telmatospirillum</taxon>
    </lineage>
</organism>
<dbReference type="RefSeq" id="WP_101248746.1">
    <property type="nucleotide sequence ID" value="NZ_PIUM01000001.1"/>
</dbReference>
<dbReference type="AlphaFoldDB" id="A0A2N3Q1I6"/>
<gene>
    <name evidence="2" type="ORF">CWS72_01330</name>
</gene>
<evidence type="ECO:0000313" key="2">
    <source>
        <dbReference type="EMBL" id="PKU26515.1"/>
    </source>
</evidence>
<dbReference type="Proteomes" id="UP000233293">
    <property type="component" value="Unassembled WGS sequence"/>
</dbReference>
<sequence length="255" mass="27583">MLTTLRYVLITAIRDRLIAAFLVALVAGVGGATFLAASALAEKREFGLAFGGELTRMILVLGLITFISFHVRRMYETREIEAILARPISRTSFVLAYFGAYALIALLLSIVAPLLLMVAFSANGAGLMEWGVSLTLEGFIVVAIALFCAMSLESAGASVMAALGFYLLARSAAFLHAITVSHTASFDQALLNDVNRWVVEIIAAVMPRIDLFGQSRWLVYGPGGGWGLRELAVQTAIYLPLLLAATIRDLHVKRF</sequence>
<protein>
    <submittedName>
        <fullName evidence="2">Uncharacterized protein</fullName>
    </submittedName>
</protein>
<keyword evidence="3" id="KW-1185">Reference proteome</keyword>
<evidence type="ECO:0000256" key="1">
    <source>
        <dbReference type="SAM" id="Phobius"/>
    </source>
</evidence>
<evidence type="ECO:0000313" key="3">
    <source>
        <dbReference type="Proteomes" id="UP000233293"/>
    </source>
</evidence>
<dbReference type="OrthoDB" id="8478210at2"/>
<comment type="caution">
    <text evidence="2">The sequence shown here is derived from an EMBL/GenBank/DDBJ whole genome shotgun (WGS) entry which is preliminary data.</text>
</comment>
<keyword evidence="1" id="KW-0812">Transmembrane</keyword>
<accession>A0A2N3Q1I6</accession>